<protein>
    <recommendedName>
        <fullName evidence="3">HNH endonuclease</fullName>
    </recommendedName>
</protein>
<gene>
    <name evidence="1" type="ORF">ACFPOB_10765</name>
</gene>
<dbReference type="Proteomes" id="UP001596053">
    <property type="component" value="Unassembled WGS sequence"/>
</dbReference>
<name>A0ABW0IP99_9HYPH</name>
<dbReference type="RefSeq" id="WP_377798196.1">
    <property type="nucleotide sequence ID" value="NZ_JBHSLW010000011.1"/>
</dbReference>
<sequence length="56" mass="6400">MNHKRKRPKSARAGCLLCKPHKANGCCADHKNMQHGNRRRYEGGREQLRCEGLAAR</sequence>
<evidence type="ECO:0008006" key="3">
    <source>
        <dbReference type="Google" id="ProtNLM"/>
    </source>
</evidence>
<evidence type="ECO:0000313" key="2">
    <source>
        <dbReference type="Proteomes" id="UP001596053"/>
    </source>
</evidence>
<evidence type="ECO:0000313" key="1">
    <source>
        <dbReference type="EMBL" id="MFC5420044.1"/>
    </source>
</evidence>
<comment type="caution">
    <text evidence="1">The sequence shown here is derived from an EMBL/GenBank/DDBJ whole genome shotgun (WGS) entry which is preliminary data.</text>
</comment>
<keyword evidence="2" id="KW-1185">Reference proteome</keyword>
<organism evidence="1 2">
    <name type="scientific">Bosea eneae</name>
    <dbReference type="NCBI Taxonomy" id="151454"/>
    <lineage>
        <taxon>Bacteria</taxon>
        <taxon>Pseudomonadati</taxon>
        <taxon>Pseudomonadota</taxon>
        <taxon>Alphaproteobacteria</taxon>
        <taxon>Hyphomicrobiales</taxon>
        <taxon>Boseaceae</taxon>
        <taxon>Bosea</taxon>
    </lineage>
</organism>
<dbReference type="EMBL" id="JBHSLW010000011">
    <property type="protein sequence ID" value="MFC5420044.1"/>
    <property type="molecule type" value="Genomic_DNA"/>
</dbReference>
<accession>A0ABW0IP99</accession>
<reference evidence="2" key="1">
    <citation type="journal article" date="2019" name="Int. J. Syst. Evol. Microbiol.">
        <title>The Global Catalogue of Microorganisms (GCM) 10K type strain sequencing project: providing services to taxonomists for standard genome sequencing and annotation.</title>
        <authorList>
            <consortium name="The Broad Institute Genomics Platform"/>
            <consortium name="The Broad Institute Genome Sequencing Center for Infectious Disease"/>
            <person name="Wu L."/>
            <person name="Ma J."/>
        </authorList>
    </citation>
    <scope>NUCLEOTIDE SEQUENCE [LARGE SCALE GENOMIC DNA]</scope>
    <source>
        <strain evidence="2">NCAIM B.01391</strain>
    </source>
</reference>
<proteinExistence type="predicted"/>